<gene>
    <name evidence="2" type="ordered locus">Mesil_1110</name>
</gene>
<protein>
    <recommendedName>
        <fullName evidence="4">Peptidase C39-like domain-containing protein</fullName>
    </recommendedName>
</protein>
<proteinExistence type="predicted"/>
<dbReference type="Proteomes" id="UP000001916">
    <property type="component" value="Chromosome"/>
</dbReference>
<evidence type="ECO:0000256" key="1">
    <source>
        <dbReference type="SAM" id="SignalP"/>
    </source>
</evidence>
<feature type="signal peptide" evidence="1">
    <location>
        <begin position="1"/>
        <end position="20"/>
    </location>
</feature>
<dbReference type="HOGENOM" id="CLU_2700457_0_0_0"/>
<dbReference type="RefSeq" id="WP_013157595.1">
    <property type="nucleotide sequence ID" value="NC_014212.1"/>
</dbReference>
<feature type="chain" id="PRO_5003093201" description="Peptidase C39-like domain-containing protein" evidence="1">
    <location>
        <begin position="21"/>
        <end position="73"/>
    </location>
</feature>
<dbReference type="STRING" id="526227.Mesil_1110"/>
<keyword evidence="3" id="KW-1185">Reference proteome</keyword>
<dbReference type="KEGG" id="msv:Mesil_1110"/>
<organism evidence="2 3">
    <name type="scientific">Allomeiothermus silvanus (strain ATCC 700542 / DSM 9946 / NBRC 106475 / NCIMB 13440 / VI-R2)</name>
    <name type="common">Thermus silvanus</name>
    <dbReference type="NCBI Taxonomy" id="526227"/>
    <lineage>
        <taxon>Bacteria</taxon>
        <taxon>Thermotogati</taxon>
        <taxon>Deinococcota</taxon>
        <taxon>Deinococci</taxon>
        <taxon>Thermales</taxon>
        <taxon>Thermaceae</taxon>
        <taxon>Allomeiothermus</taxon>
    </lineage>
</organism>
<dbReference type="eggNOG" id="COG3271">
    <property type="taxonomic scope" value="Bacteria"/>
</dbReference>
<accession>D7BD97</accession>
<name>D7BD97_ALLS1</name>
<sequence length="73" mass="7821">MRPLAPALLLSLALAPLAAAQPSSIRLEGVRHEYQRFNNCGPVTVGMAMSFWGSGLTQYQIAPVLKPNSTLTP</sequence>
<reference evidence="2 3" key="1">
    <citation type="journal article" date="2010" name="Stand. Genomic Sci.">
        <title>Complete genome sequence of Meiothermus silvanus type strain (VI-R2).</title>
        <authorList>
            <person name="Sikorski J."/>
            <person name="Tindall B.J."/>
            <person name="Lowry S."/>
            <person name="Lucas S."/>
            <person name="Nolan M."/>
            <person name="Copeland A."/>
            <person name="Glavina Del Rio T."/>
            <person name="Tice H."/>
            <person name="Cheng J.F."/>
            <person name="Han C."/>
            <person name="Pitluck S."/>
            <person name="Liolios K."/>
            <person name="Ivanova N."/>
            <person name="Mavromatis K."/>
            <person name="Mikhailova N."/>
            <person name="Pati A."/>
            <person name="Goodwin L."/>
            <person name="Chen A."/>
            <person name="Palaniappan K."/>
            <person name="Land M."/>
            <person name="Hauser L."/>
            <person name="Chang Y.J."/>
            <person name="Jeffries C.D."/>
            <person name="Rohde M."/>
            <person name="Goker M."/>
            <person name="Woyke T."/>
            <person name="Bristow J."/>
            <person name="Eisen J.A."/>
            <person name="Markowitz V."/>
            <person name="Hugenholtz P."/>
            <person name="Kyrpides N.C."/>
            <person name="Klenk H.P."/>
            <person name="Lapidus A."/>
        </authorList>
    </citation>
    <scope>NUCLEOTIDE SEQUENCE [LARGE SCALE GENOMIC DNA]</scope>
    <source>
        <strain evidence="3">ATCC 700542 / DSM 9946 / VI-R2</strain>
    </source>
</reference>
<evidence type="ECO:0008006" key="4">
    <source>
        <dbReference type="Google" id="ProtNLM"/>
    </source>
</evidence>
<keyword evidence="1" id="KW-0732">Signal</keyword>
<evidence type="ECO:0000313" key="2">
    <source>
        <dbReference type="EMBL" id="ADH63015.1"/>
    </source>
</evidence>
<evidence type="ECO:0000313" key="3">
    <source>
        <dbReference type="Proteomes" id="UP000001916"/>
    </source>
</evidence>
<dbReference type="AlphaFoldDB" id="D7BD97"/>
<dbReference type="EMBL" id="CP002042">
    <property type="protein sequence ID" value="ADH63015.1"/>
    <property type="molecule type" value="Genomic_DNA"/>
</dbReference>